<proteinExistence type="predicted"/>
<keyword evidence="2" id="KW-1185">Reference proteome</keyword>
<sequence>MCGHEFDEEKIGKSCQGCGKKDCETVHCPNCGHGNSTEFETEFKFITSLKNKFSSKNKK</sequence>
<dbReference type="Proteomes" id="UP000253099">
    <property type="component" value="Unassembled WGS sequence"/>
</dbReference>
<name>A0A366M9P6_9EURY</name>
<accession>A0A366M9P6</accession>
<dbReference type="EMBL" id="NIZT01000031">
    <property type="protein sequence ID" value="RBQ22938.1"/>
    <property type="molecule type" value="Genomic_DNA"/>
</dbReference>
<protein>
    <submittedName>
        <fullName evidence="1">Uncharacterized protein</fullName>
    </submittedName>
</protein>
<evidence type="ECO:0000313" key="1">
    <source>
        <dbReference type="EMBL" id="RBQ22938.1"/>
    </source>
</evidence>
<reference evidence="1 2" key="1">
    <citation type="submission" date="2018-06" db="EMBL/GenBank/DDBJ databases">
        <title>Genomic insight into two independent archaeal endosymbiosis events.</title>
        <authorList>
            <person name="Lind A.E."/>
            <person name="Lewis W.H."/>
            <person name="Spang A."/>
            <person name="Guy L."/>
            <person name="Embley M.T."/>
            <person name="Ettema T.J.G."/>
        </authorList>
    </citation>
    <scope>NUCLEOTIDE SEQUENCE [LARGE SCALE GENOMIC DNA]</scope>
    <source>
        <strain evidence="1">NOE</strain>
    </source>
</reference>
<gene>
    <name evidence="1" type="ORF">ALNOE001_13270</name>
</gene>
<evidence type="ECO:0000313" key="2">
    <source>
        <dbReference type="Proteomes" id="UP000253099"/>
    </source>
</evidence>
<organism evidence="1 2">
    <name type="scientific">Candidatus Methanobinarius endosymbioticus</name>
    <dbReference type="NCBI Taxonomy" id="2006182"/>
    <lineage>
        <taxon>Archaea</taxon>
        <taxon>Methanobacteriati</taxon>
        <taxon>Methanobacteriota</taxon>
        <taxon>Methanomada group</taxon>
        <taxon>Methanobacteria</taxon>
        <taxon>Methanobacteriales</taxon>
        <taxon>Methanobacteriaceae</taxon>
        <taxon>Candidatus Methanobinarius</taxon>
    </lineage>
</organism>
<comment type="caution">
    <text evidence="1">The sequence shown here is derived from an EMBL/GenBank/DDBJ whole genome shotgun (WGS) entry which is preliminary data.</text>
</comment>
<dbReference type="AlphaFoldDB" id="A0A366M9P6"/>